<feature type="transmembrane region" description="Helical" evidence="1">
    <location>
        <begin position="84"/>
        <end position="106"/>
    </location>
</feature>
<dbReference type="Proteomes" id="UP000032737">
    <property type="component" value="Chromosome"/>
</dbReference>
<dbReference type="KEGG" id="abra:BN85308460"/>
<feature type="transmembrane region" description="Helical" evidence="1">
    <location>
        <begin position="12"/>
        <end position="34"/>
    </location>
</feature>
<feature type="transmembrane region" description="Helical" evidence="1">
    <location>
        <begin position="141"/>
        <end position="162"/>
    </location>
</feature>
<dbReference type="AlphaFoldDB" id="U4KNF4"/>
<keyword evidence="3" id="KW-1185">Reference proteome</keyword>
<keyword evidence="1" id="KW-1133">Transmembrane helix</keyword>
<evidence type="ECO:0000313" key="3">
    <source>
        <dbReference type="Proteomes" id="UP000032737"/>
    </source>
</evidence>
<dbReference type="EMBL" id="FO681348">
    <property type="protein sequence ID" value="CCV65867.1"/>
    <property type="molecule type" value="Genomic_DNA"/>
</dbReference>
<accession>U4KNF4</accession>
<evidence type="ECO:0000256" key="1">
    <source>
        <dbReference type="SAM" id="Phobius"/>
    </source>
</evidence>
<dbReference type="RefSeq" id="WP_030004729.1">
    <property type="nucleotide sequence ID" value="NC_022549.1"/>
</dbReference>
<sequence>MLNLKQWQKISFLSYFLLAIILFIYALGFATNFAYAQTVGYEEFFNHAQKVNRVIYTFGLMAVALGGLNLMFESQKRKNYYISNLILGLLSSLLFIVSAIMIVIGITPLMKEFIEAFGPEDSPARLAFVFNGGSYNLNTFIIGYVLSSVMVIISVPVAIVTIKKYQISANKRKAGK</sequence>
<keyword evidence="1" id="KW-0812">Transmembrane</keyword>
<dbReference type="HOGENOM" id="CLU_1521971_0_0_14"/>
<keyword evidence="1" id="KW-0472">Membrane</keyword>
<dbReference type="STRING" id="61635.BN85308460"/>
<proteinExistence type="predicted"/>
<feature type="transmembrane region" description="Helical" evidence="1">
    <location>
        <begin position="54"/>
        <end position="72"/>
    </location>
</feature>
<reference evidence="2 3" key="1">
    <citation type="journal article" date="2013" name="J. Mol. Microbiol. Biotechnol.">
        <title>Analysis of the Complete Genomes of Acholeplasma brassicae , A. palmae and A. laidlawii and Their Comparison to the Obligate Parasites from ' Candidatus Phytoplasma'.</title>
        <authorList>
            <person name="Kube M."/>
            <person name="Siewert C."/>
            <person name="Migdoll A.M."/>
            <person name="Duduk B."/>
            <person name="Holz S."/>
            <person name="Rabus R."/>
            <person name="Seemuller E."/>
            <person name="Mitrovic J."/>
            <person name="Muller I."/>
            <person name="Buttner C."/>
            <person name="Reinhardt R."/>
        </authorList>
    </citation>
    <scope>NUCLEOTIDE SEQUENCE [LARGE SCALE GENOMIC DNA]</scope>
    <source>
        <strain evidence="3">0502</strain>
    </source>
</reference>
<name>U4KNF4_9MOLU</name>
<evidence type="ECO:0000313" key="2">
    <source>
        <dbReference type="EMBL" id="CCV65867.1"/>
    </source>
</evidence>
<organism evidence="2 3">
    <name type="scientific">Acholeplasma brassicae</name>
    <dbReference type="NCBI Taxonomy" id="61635"/>
    <lineage>
        <taxon>Bacteria</taxon>
        <taxon>Bacillati</taxon>
        <taxon>Mycoplasmatota</taxon>
        <taxon>Mollicutes</taxon>
        <taxon>Acholeplasmatales</taxon>
        <taxon>Acholeplasmataceae</taxon>
        <taxon>Acholeplasma</taxon>
    </lineage>
</organism>
<protein>
    <submittedName>
        <fullName evidence="2">Uncharacterized protein</fullName>
    </submittedName>
</protein>
<gene>
    <name evidence="2" type="ORF">BN85308460</name>
</gene>